<keyword evidence="2" id="KW-0812">Transmembrane</keyword>
<reference evidence="3 4" key="1">
    <citation type="submission" date="2017-10" db="EMBL/GenBank/DDBJ databases">
        <title>Comparative genomics in systemic dimorphic fungi from Ajellomycetaceae.</title>
        <authorList>
            <person name="Munoz J.F."/>
            <person name="Mcewen J.G."/>
            <person name="Clay O.K."/>
            <person name="Cuomo C.A."/>
        </authorList>
    </citation>
    <scope>NUCLEOTIDE SEQUENCE [LARGE SCALE GENOMIC DNA]</scope>
    <source>
        <strain evidence="3 4">UAMH7299</strain>
    </source>
</reference>
<feature type="compositionally biased region" description="Pro residues" evidence="1">
    <location>
        <begin position="219"/>
        <end position="235"/>
    </location>
</feature>
<accession>A0A2B7XR60</accession>
<feature type="transmembrane region" description="Helical" evidence="2">
    <location>
        <begin position="176"/>
        <end position="200"/>
    </location>
</feature>
<name>A0A2B7XR60_POLH7</name>
<evidence type="ECO:0000256" key="2">
    <source>
        <dbReference type="SAM" id="Phobius"/>
    </source>
</evidence>
<keyword evidence="2" id="KW-1133">Transmembrane helix</keyword>
<sequence>MAIYGRRGPGFSHMEYKAYHIQDLQYWLDKINEAVMAMDSNTEVISALQKFYASLTARKDFPESLKGENEDDLTAFDTQLGDLINDFKIQISRARLLVNITRDRKELVIQHLQGQAAERTEMLNINLEREAIGMRVVTIATLVYLPATFVSTFFGTDVVKYQNDNNVSSDGSFSRIAMIRWLQVTIPLTFVTLLLAWATFKRAEMKRQFRELRQKQPPTSSPSLPPSPPLQPQPQPRSMWRSLPALAKRIRSHVPANNRNSELPLFKPAVE</sequence>
<evidence type="ECO:0000256" key="1">
    <source>
        <dbReference type="SAM" id="MobiDB-lite"/>
    </source>
</evidence>
<dbReference type="EMBL" id="PDNA01000132">
    <property type="protein sequence ID" value="PGH11425.1"/>
    <property type="molecule type" value="Genomic_DNA"/>
</dbReference>
<keyword evidence="2" id="KW-0472">Membrane</keyword>
<dbReference type="AlphaFoldDB" id="A0A2B7XR60"/>
<evidence type="ECO:0000313" key="4">
    <source>
        <dbReference type="Proteomes" id="UP000224634"/>
    </source>
</evidence>
<feature type="region of interest" description="Disordered" evidence="1">
    <location>
        <begin position="209"/>
        <end position="271"/>
    </location>
</feature>
<protein>
    <submittedName>
        <fullName evidence="3">Uncharacterized protein</fullName>
    </submittedName>
</protein>
<feature type="transmembrane region" description="Helical" evidence="2">
    <location>
        <begin position="132"/>
        <end position="156"/>
    </location>
</feature>
<gene>
    <name evidence="3" type="ORF">AJ80_07103</name>
</gene>
<dbReference type="OrthoDB" id="5396681at2759"/>
<dbReference type="Gene3D" id="1.20.58.340">
    <property type="entry name" value="Magnesium transport protein CorA, transmembrane region"/>
    <property type="match status" value="1"/>
</dbReference>
<dbReference type="Proteomes" id="UP000224634">
    <property type="component" value="Unassembled WGS sequence"/>
</dbReference>
<proteinExistence type="predicted"/>
<comment type="caution">
    <text evidence="3">The sequence shown here is derived from an EMBL/GenBank/DDBJ whole genome shotgun (WGS) entry which is preliminary data.</text>
</comment>
<organism evidence="3 4">
    <name type="scientific">Polytolypa hystricis (strain UAMH7299)</name>
    <dbReference type="NCBI Taxonomy" id="1447883"/>
    <lineage>
        <taxon>Eukaryota</taxon>
        <taxon>Fungi</taxon>
        <taxon>Dikarya</taxon>
        <taxon>Ascomycota</taxon>
        <taxon>Pezizomycotina</taxon>
        <taxon>Eurotiomycetes</taxon>
        <taxon>Eurotiomycetidae</taxon>
        <taxon>Onygenales</taxon>
        <taxon>Onygenales incertae sedis</taxon>
        <taxon>Polytolypa</taxon>
    </lineage>
</organism>
<keyword evidence="4" id="KW-1185">Reference proteome</keyword>
<dbReference type="STRING" id="1447883.A0A2B7XR60"/>
<evidence type="ECO:0000313" key="3">
    <source>
        <dbReference type="EMBL" id="PGH11425.1"/>
    </source>
</evidence>